<gene>
    <name evidence="2" type="ORF">PSDVSF_01280</name>
</gene>
<dbReference type="Proteomes" id="UP001053296">
    <property type="component" value="Chromosome"/>
</dbReference>
<evidence type="ECO:0000313" key="2">
    <source>
        <dbReference type="EMBL" id="BCS86886.1"/>
    </source>
</evidence>
<reference evidence="2" key="1">
    <citation type="journal article" date="2022" name="Arch. Microbiol.">
        <title>Pseudodesulfovibrio sediminis sp. nov., a mesophilic and neutrophilic sulfate-reducing bacterium isolated from sediment of a brackish lake.</title>
        <authorList>
            <person name="Takahashi A."/>
            <person name="Kojima H."/>
            <person name="Watanabe M."/>
            <person name="Fukui M."/>
        </authorList>
    </citation>
    <scope>NUCLEOTIDE SEQUENCE</scope>
    <source>
        <strain evidence="2">SF6</strain>
    </source>
</reference>
<accession>A0ABM7P267</accession>
<dbReference type="Pfam" id="PF17680">
    <property type="entry name" value="FlgO"/>
    <property type="match status" value="1"/>
</dbReference>
<dbReference type="InterPro" id="IPR041215">
    <property type="entry name" value="FlgO_dom"/>
</dbReference>
<organism evidence="2 3">
    <name type="scientific">Pseudodesulfovibrio sediminis</name>
    <dbReference type="NCBI Taxonomy" id="2810563"/>
    <lineage>
        <taxon>Bacteria</taxon>
        <taxon>Pseudomonadati</taxon>
        <taxon>Thermodesulfobacteriota</taxon>
        <taxon>Desulfovibrionia</taxon>
        <taxon>Desulfovibrionales</taxon>
        <taxon>Desulfovibrionaceae</taxon>
    </lineage>
</organism>
<name>A0ABM7P267_9BACT</name>
<sequence>MKRTTTTLLLLTALFFVYGCGNRAWEDTKEGAGDTYDFLFDDAPTARAYHDTAEIPIIELNYKAADVLYANVDDGELTMKSAVFVRRFVNQKDPGDNAIFGYVMTQQVADRLVQHDILITDGKPNKTDYQYAEGKSATDYANRSALRDDLPPRSAMLIGSYVIADQYIYMSAKVIRLVDSAVVSAHNWTLPITDNIREMLPQLKKDEGLSPTVKTSFE</sequence>
<evidence type="ECO:0000259" key="1">
    <source>
        <dbReference type="Pfam" id="PF17680"/>
    </source>
</evidence>
<dbReference type="RefSeq" id="WP_229592562.1">
    <property type="nucleotide sequence ID" value="NZ_AP024485.1"/>
</dbReference>
<proteinExistence type="predicted"/>
<protein>
    <recommendedName>
        <fullName evidence="1">FlgO domain-containing protein</fullName>
    </recommendedName>
</protein>
<evidence type="ECO:0000313" key="3">
    <source>
        <dbReference type="Proteomes" id="UP001053296"/>
    </source>
</evidence>
<dbReference type="PROSITE" id="PS51257">
    <property type="entry name" value="PROKAR_LIPOPROTEIN"/>
    <property type="match status" value="1"/>
</dbReference>
<keyword evidence="3" id="KW-1185">Reference proteome</keyword>
<feature type="domain" description="FlgO" evidence="1">
    <location>
        <begin position="62"/>
        <end position="194"/>
    </location>
</feature>
<dbReference type="EMBL" id="AP024485">
    <property type="protein sequence ID" value="BCS86886.1"/>
    <property type="molecule type" value="Genomic_DNA"/>
</dbReference>